<dbReference type="Proteomes" id="UP001164539">
    <property type="component" value="Chromosome 1"/>
</dbReference>
<comment type="caution">
    <text evidence="1">The sequence shown here is derived from an EMBL/GenBank/DDBJ whole genome shotgun (WGS) entry which is preliminary data.</text>
</comment>
<evidence type="ECO:0000313" key="2">
    <source>
        <dbReference type="Proteomes" id="UP001164539"/>
    </source>
</evidence>
<proteinExistence type="predicted"/>
<evidence type="ECO:0000313" key="1">
    <source>
        <dbReference type="EMBL" id="KAJ4730032.1"/>
    </source>
</evidence>
<sequence>MGNCLTSEKARALNQEQGVAEAEAREVEEMKSMRAFDDGKKKEKMMMKFRLAAGEGNDHGVEREKVGVVRIKVVVTREELEQILNCDECDLKQSSMEKLVTAMNLRGRRINEVRRNDNNRGNWRPALESIPEDH</sequence>
<gene>
    <name evidence="1" type="ORF">OWV82_002718</name>
</gene>
<protein>
    <submittedName>
        <fullName evidence="1">DUF4228 domain-containing protein</fullName>
    </submittedName>
</protein>
<reference evidence="1 2" key="1">
    <citation type="journal article" date="2023" name="Science">
        <title>Complex scaffold remodeling in plant triterpene biosynthesis.</title>
        <authorList>
            <person name="De La Pena R."/>
            <person name="Hodgson H."/>
            <person name="Liu J.C."/>
            <person name="Stephenson M.J."/>
            <person name="Martin A.C."/>
            <person name="Owen C."/>
            <person name="Harkess A."/>
            <person name="Leebens-Mack J."/>
            <person name="Jimenez L.E."/>
            <person name="Osbourn A."/>
            <person name="Sattely E.S."/>
        </authorList>
    </citation>
    <scope>NUCLEOTIDE SEQUENCE [LARGE SCALE GENOMIC DNA]</scope>
    <source>
        <strain evidence="2">cv. JPN11</strain>
        <tissue evidence="1">Leaf</tissue>
    </source>
</reference>
<dbReference type="EMBL" id="CM051394">
    <property type="protein sequence ID" value="KAJ4730032.1"/>
    <property type="molecule type" value="Genomic_DNA"/>
</dbReference>
<organism evidence="1 2">
    <name type="scientific">Melia azedarach</name>
    <name type="common">Chinaberry tree</name>
    <dbReference type="NCBI Taxonomy" id="155640"/>
    <lineage>
        <taxon>Eukaryota</taxon>
        <taxon>Viridiplantae</taxon>
        <taxon>Streptophyta</taxon>
        <taxon>Embryophyta</taxon>
        <taxon>Tracheophyta</taxon>
        <taxon>Spermatophyta</taxon>
        <taxon>Magnoliopsida</taxon>
        <taxon>eudicotyledons</taxon>
        <taxon>Gunneridae</taxon>
        <taxon>Pentapetalae</taxon>
        <taxon>rosids</taxon>
        <taxon>malvids</taxon>
        <taxon>Sapindales</taxon>
        <taxon>Meliaceae</taxon>
        <taxon>Melia</taxon>
    </lineage>
</organism>
<keyword evidence="2" id="KW-1185">Reference proteome</keyword>
<name>A0ACC1Z2Q4_MELAZ</name>
<accession>A0ACC1Z2Q4</accession>